<accession>A0AA86PHU2</accession>
<reference evidence="2 3" key="2">
    <citation type="submission" date="2024-07" db="EMBL/GenBank/DDBJ databases">
        <authorList>
            <person name="Akdeniz Z."/>
        </authorList>
    </citation>
    <scope>NUCLEOTIDE SEQUENCE [LARGE SCALE GENOMIC DNA]</scope>
</reference>
<protein>
    <submittedName>
        <fullName evidence="2">Hypothetical_protein</fullName>
    </submittedName>
</protein>
<evidence type="ECO:0000313" key="3">
    <source>
        <dbReference type="Proteomes" id="UP001642409"/>
    </source>
</evidence>
<sequence length="833" mass="92227">MNGLQTINFNASTNQIEFDNYSDKSLFYVNTITGQTNMVFDINQLENQTIKNLQVNNLKSDNIDIGIQLTIDKVDIGYSIQDIYRNLAEKTQQIADVKTYIANQQIYNQEFIDKFQQQANQNLLFINEIEEHLVRIQNLELFEANQTLTNTDIQNKYLNLQEQINNINLDFTQLNSFMNNQIIFNQAIRTTTETLTDNVELIMKDYVVHDELKDFATSSQITTIQATVALLGVDLAATTAIAGKAAVDIVEMKVKIDEQNLKLDGMLITIGGVEAQSATVAAELQEVKAQQIIDESSMLQNSEDITLLKGTAADLTAKEEATDAKATTAQTTATDALGKLKTFITSQAAVDAALTATITGLSQTKADQKDTYSKGEMDAQQQLQDGRLDILEASNQTTGEVYKQRFDDIDENITEITNRLTTDENTLNKNSMTIAGLSNAQMLMDTRIGAVDARTAPMIQQIQNIQSLDVSQNNRLAALENADINIQSRCQAIETVNANQDITISSLSGGVNGQITRVTALETLTNSWTPIMNCWGQPQDAWFQIQNDPTLHWDKITGFVQKTSIIINPKVDIYFGANNDYQPVPDRIILQSQKTIINPDRLLLHLYNSTLNKFEDKSIVQLLSTSDLTPRVVALESNVGVLQSRCTQIEELNQNQQNNIVSLQQFQASQIQTNLTNTNSINSLTNSVSSLQTDNTTNKTNIKTLQTQMTDVINVNTTQSTSITNLQTQFNGLIKIENYYANNYSLTIGGFITFKWGEIDVGSNLGKKSVAFTTPFSACVYAKFVSVLCSNNSGGGADVGYVVADVNGVTVTADYANSGGNKSNWYSWLVIGW</sequence>
<dbReference type="EMBL" id="CATOUU010000657">
    <property type="protein sequence ID" value="CAI9938828.1"/>
    <property type="molecule type" value="Genomic_DNA"/>
</dbReference>
<reference evidence="1" key="1">
    <citation type="submission" date="2023-06" db="EMBL/GenBank/DDBJ databases">
        <authorList>
            <person name="Kurt Z."/>
        </authorList>
    </citation>
    <scope>NUCLEOTIDE SEQUENCE</scope>
</reference>
<organism evidence="1">
    <name type="scientific">Hexamita inflata</name>
    <dbReference type="NCBI Taxonomy" id="28002"/>
    <lineage>
        <taxon>Eukaryota</taxon>
        <taxon>Metamonada</taxon>
        <taxon>Diplomonadida</taxon>
        <taxon>Hexamitidae</taxon>
        <taxon>Hexamitinae</taxon>
        <taxon>Hexamita</taxon>
    </lineage>
</organism>
<comment type="caution">
    <text evidence="1">The sequence shown here is derived from an EMBL/GenBank/DDBJ whole genome shotgun (WGS) entry which is preliminary data.</text>
</comment>
<evidence type="ECO:0000313" key="2">
    <source>
        <dbReference type="EMBL" id="CAL6043737.1"/>
    </source>
</evidence>
<dbReference type="EMBL" id="CAXDID020000158">
    <property type="protein sequence ID" value="CAL6043737.1"/>
    <property type="molecule type" value="Genomic_DNA"/>
</dbReference>
<keyword evidence="3" id="KW-1185">Reference proteome</keyword>
<gene>
    <name evidence="1" type="ORF">HINF_LOCUS26473</name>
    <name evidence="2" type="ORF">HINF_LOCUS40218</name>
</gene>
<dbReference type="AlphaFoldDB" id="A0AA86PHU2"/>
<evidence type="ECO:0000313" key="1">
    <source>
        <dbReference type="EMBL" id="CAI9938828.1"/>
    </source>
</evidence>
<dbReference type="Proteomes" id="UP001642409">
    <property type="component" value="Unassembled WGS sequence"/>
</dbReference>
<proteinExistence type="predicted"/>
<name>A0AA86PHU2_9EUKA</name>